<sequence>MDERTKHTSTESPRSMALAYGRHGPRRFRLDLADRFWLRFAGLMLRRPPPDEQGLLLMGCASIHTLFMRYRLDIAWLDAAGRVLACVADLGPWRARLGPRGTAHVLELRVGSLEALGIEVGSRIEHPALQGRSAA</sequence>
<name>A0A4S4AWY7_9RHOO</name>
<dbReference type="AlphaFoldDB" id="A0A4S4AWY7"/>
<dbReference type="RefSeq" id="WP_136348292.1">
    <property type="nucleotide sequence ID" value="NZ_SSOC01000004.1"/>
</dbReference>
<dbReference type="OrthoDB" id="9813379at2"/>
<proteinExistence type="predicted"/>
<dbReference type="Gene3D" id="2.60.120.1140">
    <property type="entry name" value="Protein of unknown function DUF192"/>
    <property type="match status" value="1"/>
</dbReference>
<evidence type="ECO:0000313" key="1">
    <source>
        <dbReference type="EMBL" id="THF64573.1"/>
    </source>
</evidence>
<reference evidence="1 2" key="1">
    <citation type="submission" date="2019-04" db="EMBL/GenBank/DDBJ databases">
        <title>Azoarcus nasutitermitis sp. nov. isolated from termite nest.</title>
        <authorList>
            <person name="Lin S.-Y."/>
            <person name="Hameed A."/>
            <person name="Hsu Y.-H."/>
            <person name="Young C.-C."/>
        </authorList>
    </citation>
    <scope>NUCLEOTIDE SEQUENCE [LARGE SCALE GENOMIC DNA]</scope>
    <source>
        <strain evidence="1 2">CC-YHH838</strain>
    </source>
</reference>
<dbReference type="EMBL" id="SSOC01000004">
    <property type="protein sequence ID" value="THF64573.1"/>
    <property type="molecule type" value="Genomic_DNA"/>
</dbReference>
<dbReference type="InterPro" id="IPR003795">
    <property type="entry name" value="DUF192"/>
</dbReference>
<accession>A0A4S4AWY7</accession>
<protein>
    <submittedName>
        <fullName evidence="1">DUF192 domain-containing protein</fullName>
    </submittedName>
</protein>
<keyword evidence="2" id="KW-1185">Reference proteome</keyword>
<evidence type="ECO:0000313" key="2">
    <source>
        <dbReference type="Proteomes" id="UP000308430"/>
    </source>
</evidence>
<organism evidence="1 2">
    <name type="scientific">Pseudothauera nasutitermitis</name>
    <dbReference type="NCBI Taxonomy" id="2565930"/>
    <lineage>
        <taxon>Bacteria</taxon>
        <taxon>Pseudomonadati</taxon>
        <taxon>Pseudomonadota</taxon>
        <taxon>Betaproteobacteria</taxon>
        <taxon>Rhodocyclales</taxon>
        <taxon>Zoogloeaceae</taxon>
        <taxon>Pseudothauera</taxon>
    </lineage>
</organism>
<comment type="caution">
    <text evidence="1">The sequence shown here is derived from an EMBL/GenBank/DDBJ whole genome shotgun (WGS) entry which is preliminary data.</text>
</comment>
<dbReference type="PANTHER" id="PTHR37953">
    <property type="entry name" value="UPF0127 PROTEIN MJ1496"/>
    <property type="match status" value="1"/>
</dbReference>
<dbReference type="Proteomes" id="UP000308430">
    <property type="component" value="Unassembled WGS sequence"/>
</dbReference>
<dbReference type="Pfam" id="PF02643">
    <property type="entry name" value="DUF192"/>
    <property type="match status" value="1"/>
</dbReference>
<dbReference type="PANTHER" id="PTHR37953:SF1">
    <property type="entry name" value="UPF0127 PROTEIN MJ1496"/>
    <property type="match status" value="1"/>
</dbReference>
<dbReference type="InterPro" id="IPR038695">
    <property type="entry name" value="Saro_0823-like_sf"/>
</dbReference>
<gene>
    <name evidence="1" type="ORF">E6C76_10945</name>
</gene>